<feature type="compositionally biased region" description="Low complexity" evidence="1">
    <location>
        <begin position="108"/>
        <end position="117"/>
    </location>
</feature>
<name>A0AAW1PMW8_9CHLO</name>
<dbReference type="EMBL" id="JALJOQ010000020">
    <property type="protein sequence ID" value="KAK9809408.1"/>
    <property type="molecule type" value="Genomic_DNA"/>
</dbReference>
<evidence type="ECO:0000313" key="2">
    <source>
        <dbReference type="EMBL" id="KAK9809408.1"/>
    </source>
</evidence>
<comment type="caution">
    <text evidence="2">The sequence shown here is derived from an EMBL/GenBank/DDBJ whole genome shotgun (WGS) entry which is preliminary data.</text>
</comment>
<sequence length="670" mass="73248">MYRSLKVGSASQAKKHGLDFAAIAAGMKSKPAVAAVAKFCRDNHAWLSAPVASRPGPEVVQGGTVLPRKQAKVVQGDAKPVRVNPGQSKGLSVLGRKDSGGAKDRSAADAPAAAEPAAVPPPAKPMRTVLGLLPPLASKDAPSRPLGASHSMPPSSRGTEQPSLSQHLRSTLSGEGRLGGSIVPNFLSQAQPAAGTGQAAPSGSGTTSPGTASSPKGSTVHEGTREPELQRRLLSADAQLVLGLLPAQPRPPPKGDKLCIDFVGMGVSSAQLLRSLRTLDPNILSCKSVKQQLEADVGQSRAGWAVLTFRHHKDAVEACQKLRHIYWKTVTSPIPRPLLVHWPTKGLHMSDNPAVEVPGYIPDIQVPPHFAQPNSAEFVPATEWRHHLQSQAWAKRELHRQHAQELSDIMAQYVEEAQFTVRDESPPPAPLENGMARGESGEVKGSSFLWLKGVSKCALMEHQVFENAFEQWGVLEVQKLMDPVLGELSGHVLVRLREHEQVKRVNADLCEMVYLLGGTPRLVTSRVAQPGMPEQCRQDVYDAALRQVFKKDDHSKFAPRNLTLISLPRPGTWEELYAVRLRARLEHQALELAEVRSLGQQAERELHQKHQTHIDAEMYKLKELKRNLASPTMTQMLGTYNKTLNQSFEHFMRNLPKRYKRNNAMPLPLP</sequence>
<feature type="compositionally biased region" description="Basic and acidic residues" evidence="1">
    <location>
        <begin position="95"/>
        <end position="107"/>
    </location>
</feature>
<dbReference type="Proteomes" id="UP001465755">
    <property type="component" value="Unassembled WGS sequence"/>
</dbReference>
<evidence type="ECO:0008006" key="4">
    <source>
        <dbReference type="Google" id="ProtNLM"/>
    </source>
</evidence>
<keyword evidence="3" id="KW-1185">Reference proteome</keyword>
<protein>
    <recommendedName>
        <fullName evidence="4">RRM domain-containing protein</fullName>
    </recommendedName>
</protein>
<feature type="region of interest" description="Disordered" evidence="1">
    <location>
        <begin position="70"/>
        <end position="227"/>
    </location>
</feature>
<evidence type="ECO:0000313" key="3">
    <source>
        <dbReference type="Proteomes" id="UP001465755"/>
    </source>
</evidence>
<accession>A0AAW1PMW8</accession>
<reference evidence="2 3" key="1">
    <citation type="journal article" date="2024" name="Nat. Commun.">
        <title>Phylogenomics reveals the evolutionary origins of lichenization in chlorophyte algae.</title>
        <authorList>
            <person name="Puginier C."/>
            <person name="Libourel C."/>
            <person name="Otte J."/>
            <person name="Skaloud P."/>
            <person name="Haon M."/>
            <person name="Grisel S."/>
            <person name="Petersen M."/>
            <person name="Berrin J.G."/>
            <person name="Delaux P.M."/>
            <person name="Dal Grande F."/>
            <person name="Keller J."/>
        </authorList>
    </citation>
    <scope>NUCLEOTIDE SEQUENCE [LARGE SCALE GENOMIC DNA]</scope>
    <source>
        <strain evidence="2 3">SAG 2036</strain>
    </source>
</reference>
<dbReference type="AlphaFoldDB" id="A0AAW1PMW8"/>
<gene>
    <name evidence="2" type="ORF">WJX73_003161</name>
</gene>
<feature type="compositionally biased region" description="Low complexity" evidence="1">
    <location>
        <begin position="188"/>
        <end position="218"/>
    </location>
</feature>
<evidence type="ECO:0000256" key="1">
    <source>
        <dbReference type="SAM" id="MobiDB-lite"/>
    </source>
</evidence>
<proteinExistence type="predicted"/>
<organism evidence="2 3">
    <name type="scientific">Symbiochloris irregularis</name>
    <dbReference type="NCBI Taxonomy" id="706552"/>
    <lineage>
        <taxon>Eukaryota</taxon>
        <taxon>Viridiplantae</taxon>
        <taxon>Chlorophyta</taxon>
        <taxon>core chlorophytes</taxon>
        <taxon>Trebouxiophyceae</taxon>
        <taxon>Trebouxiales</taxon>
        <taxon>Trebouxiaceae</taxon>
        <taxon>Symbiochloris</taxon>
    </lineage>
</organism>
<feature type="compositionally biased region" description="Polar residues" evidence="1">
    <location>
        <begin position="152"/>
        <end position="173"/>
    </location>
</feature>